<dbReference type="EMBL" id="CP067089">
    <property type="protein sequence ID" value="QQO10319.1"/>
    <property type="molecule type" value="Genomic_DNA"/>
</dbReference>
<evidence type="ECO:0000313" key="2">
    <source>
        <dbReference type="Proteomes" id="UP000595917"/>
    </source>
</evidence>
<dbReference type="AlphaFoldDB" id="A0A7T7XPV1"/>
<keyword evidence="2" id="KW-1185">Reference proteome</keyword>
<protein>
    <submittedName>
        <fullName evidence="1">Uncharacterized protein</fullName>
    </submittedName>
</protein>
<organism evidence="1 2">
    <name type="scientific">Breznakiella homolactica</name>
    <dbReference type="NCBI Taxonomy" id="2798577"/>
    <lineage>
        <taxon>Bacteria</taxon>
        <taxon>Pseudomonadati</taxon>
        <taxon>Spirochaetota</taxon>
        <taxon>Spirochaetia</taxon>
        <taxon>Spirochaetales</taxon>
        <taxon>Breznakiellaceae</taxon>
        <taxon>Breznakiella</taxon>
    </lineage>
</organism>
<sequence>MAEIQYEIQSAMESLRDQFIRAVDEMGNTVSEFSSGAAGGLTLAGDYFSQFMSLADKVGGEFGFGALSKNIPFLDSILTNIGINAETTDEKILEFKNNIFETLHIPEAENLLTGAIGITEEIASFAAEFSKSPDKLGMVLSKLQNYSESGNPGSEYIAEALAVKDEFLNKASQLSVLGKALWSGVEEFDLSNMDLSKINFDKIENILTEYAASGYAGANQISQILDFTDSVKTKIGDVKNFGEAIRSTFADFSIDSSVSELREKLQNTFGEQLQHFDPLKEQLTGIFDIGQNSWDFVKQIFDGDALSGIFNKVKNGGSIIDLGKDLFNHATGAEGTGAFFSSLSSLPDLFNGIKETITGGNLLEMAKNALSGFSGSAGGIIGSFADSILGPDSAIGKTKIGGFFSGAFDLRKTKASGMFSSVFGITETDSSSIKPFDFSRVIDEAKKAFTGEDHFETIKNILSGFSGSAGSVIASLTGSVAGHGNTTGNKKIGGFLNGVFNSLKDKAAGLFGIQTKKRTGLSDFHGSSVITRDETESSFHGTSNFKTDEIPIAQDEISISNTTGSAVISEDILSDTVVPPALAEEISVLPSIPSGNFIPESEGKAEILTKIIISDERITASQSIAENTMTARFNTGSTAEARRLAL</sequence>
<dbReference type="Proteomes" id="UP000595917">
    <property type="component" value="Chromosome"/>
</dbReference>
<accession>A0A7T7XPV1</accession>
<gene>
    <name evidence="1" type="ORF">JFL75_05205</name>
</gene>
<evidence type="ECO:0000313" key="1">
    <source>
        <dbReference type="EMBL" id="QQO10319.1"/>
    </source>
</evidence>
<reference evidence="1" key="1">
    <citation type="submission" date="2021-01" db="EMBL/GenBank/DDBJ databases">
        <title>Description of Breznakiella homolactica.</title>
        <authorList>
            <person name="Song Y."/>
            <person name="Brune A."/>
        </authorList>
    </citation>
    <scope>NUCLEOTIDE SEQUENCE</scope>
    <source>
        <strain evidence="1">RmG30</strain>
    </source>
</reference>
<name>A0A7T7XPV1_9SPIR</name>
<dbReference type="RefSeq" id="WP_215627623.1">
    <property type="nucleotide sequence ID" value="NZ_CP067089.2"/>
</dbReference>
<dbReference type="KEGG" id="bhc:JFL75_05205"/>
<proteinExistence type="predicted"/>